<dbReference type="InterPro" id="IPR036097">
    <property type="entry name" value="HisK_dim/P_sf"/>
</dbReference>
<evidence type="ECO:0000256" key="3">
    <source>
        <dbReference type="SAM" id="SignalP"/>
    </source>
</evidence>
<dbReference type="CDD" id="cd00075">
    <property type="entry name" value="HATPase"/>
    <property type="match status" value="1"/>
</dbReference>
<dbReference type="Pfam" id="PF02518">
    <property type="entry name" value="HATPase_c"/>
    <property type="match status" value="1"/>
</dbReference>
<feature type="signal peptide" evidence="3">
    <location>
        <begin position="1"/>
        <end position="19"/>
    </location>
</feature>
<keyword evidence="2" id="KW-1133">Transmembrane helix</keyword>
<proteinExistence type="predicted"/>
<dbReference type="InterPro" id="IPR013783">
    <property type="entry name" value="Ig-like_fold"/>
</dbReference>
<dbReference type="SUPFAM" id="SSF50952">
    <property type="entry name" value="Soluble quinoprotein glucose dehydrogenase"/>
    <property type="match status" value="1"/>
</dbReference>
<dbReference type="PANTHER" id="PTHR43547:SF2">
    <property type="entry name" value="HYBRID SIGNAL TRANSDUCTION HISTIDINE KINASE C"/>
    <property type="match status" value="1"/>
</dbReference>
<feature type="domain" description="Histidine kinase" evidence="4">
    <location>
        <begin position="788"/>
        <end position="1004"/>
    </location>
</feature>
<gene>
    <name evidence="5" type="ORF">GCM10023184_09960</name>
</gene>
<dbReference type="PANTHER" id="PTHR43547">
    <property type="entry name" value="TWO-COMPONENT HISTIDINE KINASE"/>
    <property type="match status" value="1"/>
</dbReference>
<accession>A0ABP8GF46</accession>
<sequence length="1012" mass="113030">MRKRCVLFILCFIVYAAGAQQRYSISHFTNRDGLPANSIKGMEWDARTSLLWIGTEGGIVRWDGSNFEISGSKASRVLQMGSTEGNHSPFYAVCDNDSVYLIEQGRVRTWYRHRDELAFRQLHLPDSAEIFAPIRKGPGTIIWPAWLLPVSASLDTVLIFFNRNVYLREGRQVRKLLGAVGGAQLLRMRGHALVYTEKGLLHYDPQRRELRPTGIAGFRTPEDHFIRNDGERPPMLLRNGTLYRLAAGAGDRWRLDPVCTRLPAGIQPQFVRELPHQGIIVLADAINGIYMLRQQFIRQLTDTTGTIPSSQLVTYGQALLPDGRILSHSGVVYDRSGPMPGKNLPVGSSPNLVRFRQHLYFAPLGNLFRFHLGTGTSEQFATPFENGDWSTMVEMRKELYFIAHSLVARLSGNELREVYRFPESPGVPLLPNNTAIEWSAGTLLIGSGNYVRFLDVDRKTLRSVKVSETAPVRNLWRTGQGVFICTYGDGLFLLRNDSCYRLPWDKSGHLRFAHAIVPDGQGACYISTNNGIFKVSEKALYASALTGAPVYYHYLGKEDGLEQTELNGGGQPAYLQLPDKTLSFPSINGLVQFHPDSLRIGPPPGVILVSATVDGRPIDSFPARLGSDAKLFQFDVTVPFWGARENLYAWYRLRRKGEPDGASRWIPFDPARQRAFTFTALKADRYAFEVRTFKGFTSGDFSVRSFPFDVAPPWYATLPFLVLWVLLGFALSWLLFYVRTRQLRARSAQLETTVAQRTREIELQKQQLGQQLKLVSEAHDLKERLIAVISHNIITPLRYIHRATTMMRDDARSLDPALREKAVDSINDTSLELELLSVNLLNWIRLQHQQVQAVPEAFTFSEIAAHVQGLLGAVARSKGQAIVLQGDGSISLYQLKDALQVILYNLVLNAITHSGGTTCTLECRKEGTQVLVSVADDGRGMPEGMKRKLAGDPAAQGTLKETDNQGKGFGFIIIRDLVRFIGGSLHLEPANPGTRITIVFGNQPSPSGKHPS</sequence>
<protein>
    <recommendedName>
        <fullName evidence="4">Histidine kinase domain-containing protein</fullName>
    </recommendedName>
</protein>
<dbReference type="Gene3D" id="1.10.287.130">
    <property type="match status" value="1"/>
</dbReference>
<keyword evidence="6" id="KW-1185">Reference proteome</keyword>
<dbReference type="Gene3D" id="2.130.10.10">
    <property type="entry name" value="YVTN repeat-like/Quinoprotein amine dehydrogenase"/>
    <property type="match status" value="2"/>
</dbReference>
<keyword evidence="2" id="KW-0472">Membrane</keyword>
<feature type="chain" id="PRO_5047319577" description="Histidine kinase domain-containing protein" evidence="3">
    <location>
        <begin position="20"/>
        <end position="1012"/>
    </location>
</feature>
<evidence type="ECO:0000256" key="2">
    <source>
        <dbReference type="SAM" id="Phobius"/>
    </source>
</evidence>
<dbReference type="Proteomes" id="UP001501725">
    <property type="component" value="Unassembled WGS sequence"/>
</dbReference>
<name>A0ABP8GF46_9BACT</name>
<dbReference type="EMBL" id="BAABGY010000004">
    <property type="protein sequence ID" value="GAA4323246.1"/>
    <property type="molecule type" value="Genomic_DNA"/>
</dbReference>
<dbReference type="SUPFAM" id="SSF55874">
    <property type="entry name" value="ATPase domain of HSP90 chaperone/DNA topoisomerase II/histidine kinase"/>
    <property type="match status" value="1"/>
</dbReference>
<keyword evidence="1" id="KW-0597">Phosphoprotein</keyword>
<dbReference type="SUPFAM" id="SSF47384">
    <property type="entry name" value="Homodimeric domain of signal transducing histidine kinase"/>
    <property type="match status" value="1"/>
</dbReference>
<evidence type="ECO:0000313" key="5">
    <source>
        <dbReference type="EMBL" id="GAA4323246.1"/>
    </source>
</evidence>
<dbReference type="InterPro" id="IPR011041">
    <property type="entry name" value="Quinoprot_gluc/sorb_DH_b-prop"/>
</dbReference>
<evidence type="ECO:0000313" key="6">
    <source>
        <dbReference type="Proteomes" id="UP001501725"/>
    </source>
</evidence>
<dbReference type="InterPro" id="IPR003594">
    <property type="entry name" value="HATPase_dom"/>
</dbReference>
<organism evidence="5 6">
    <name type="scientific">Flaviaesturariibacter amylovorans</name>
    <dbReference type="NCBI Taxonomy" id="1084520"/>
    <lineage>
        <taxon>Bacteria</taxon>
        <taxon>Pseudomonadati</taxon>
        <taxon>Bacteroidota</taxon>
        <taxon>Chitinophagia</taxon>
        <taxon>Chitinophagales</taxon>
        <taxon>Chitinophagaceae</taxon>
        <taxon>Flaviaestuariibacter</taxon>
    </lineage>
</organism>
<dbReference type="RefSeq" id="WP_345253871.1">
    <property type="nucleotide sequence ID" value="NZ_BAABGY010000004.1"/>
</dbReference>
<dbReference type="Gene3D" id="3.30.565.10">
    <property type="entry name" value="Histidine kinase-like ATPase, C-terminal domain"/>
    <property type="match status" value="1"/>
</dbReference>
<dbReference type="PROSITE" id="PS50109">
    <property type="entry name" value="HIS_KIN"/>
    <property type="match status" value="1"/>
</dbReference>
<keyword evidence="3" id="KW-0732">Signal</keyword>
<dbReference type="InterPro" id="IPR005467">
    <property type="entry name" value="His_kinase_dom"/>
</dbReference>
<keyword evidence="2" id="KW-0812">Transmembrane</keyword>
<feature type="transmembrane region" description="Helical" evidence="2">
    <location>
        <begin position="714"/>
        <end position="738"/>
    </location>
</feature>
<evidence type="ECO:0000256" key="1">
    <source>
        <dbReference type="ARBA" id="ARBA00022553"/>
    </source>
</evidence>
<dbReference type="InterPro" id="IPR015943">
    <property type="entry name" value="WD40/YVTN_repeat-like_dom_sf"/>
</dbReference>
<dbReference type="InterPro" id="IPR036890">
    <property type="entry name" value="HATPase_C_sf"/>
</dbReference>
<dbReference type="SMART" id="SM00387">
    <property type="entry name" value="HATPase_c"/>
    <property type="match status" value="1"/>
</dbReference>
<reference evidence="6" key="1">
    <citation type="journal article" date="2019" name="Int. J. Syst. Evol. Microbiol.">
        <title>The Global Catalogue of Microorganisms (GCM) 10K type strain sequencing project: providing services to taxonomists for standard genome sequencing and annotation.</title>
        <authorList>
            <consortium name="The Broad Institute Genomics Platform"/>
            <consortium name="The Broad Institute Genome Sequencing Center for Infectious Disease"/>
            <person name="Wu L."/>
            <person name="Ma J."/>
        </authorList>
    </citation>
    <scope>NUCLEOTIDE SEQUENCE [LARGE SCALE GENOMIC DNA]</scope>
    <source>
        <strain evidence="6">JCM 17919</strain>
    </source>
</reference>
<evidence type="ECO:0000259" key="4">
    <source>
        <dbReference type="PROSITE" id="PS50109"/>
    </source>
</evidence>
<comment type="caution">
    <text evidence="5">The sequence shown here is derived from an EMBL/GenBank/DDBJ whole genome shotgun (WGS) entry which is preliminary data.</text>
</comment>
<dbReference type="Gene3D" id="2.60.40.10">
    <property type="entry name" value="Immunoglobulins"/>
    <property type="match status" value="1"/>
</dbReference>